<feature type="region of interest" description="Disordered" evidence="1">
    <location>
        <begin position="88"/>
        <end position="110"/>
    </location>
</feature>
<dbReference type="Proteomes" id="UP000887561">
    <property type="component" value="Unplaced"/>
</dbReference>
<accession>A0A915MCA7</accession>
<feature type="region of interest" description="Disordered" evidence="1">
    <location>
        <begin position="35"/>
        <end position="57"/>
    </location>
</feature>
<dbReference type="AlphaFoldDB" id="A0A915MCA7"/>
<protein>
    <submittedName>
        <fullName evidence="3">Uncharacterized protein</fullName>
    </submittedName>
</protein>
<feature type="compositionally biased region" description="Polar residues" evidence="1">
    <location>
        <begin position="8"/>
        <end position="19"/>
    </location>
</feature>
<sequence length="145" mass="16504">MDFGLIKQPTTGGLSSTSPRMRRFAERLAVIQISLDPPSPPEFALQSPDENSGRAPVPFWAQPGYENYFRPIEDSLLLQVPRVLDQDDADPMRECSPPPRRCSYASTGQDENHRSKRVSVCHCNCQQLLIQQKRQQRQRRSHSAV</sequence>
<name>A0A915MCA7_MELJA</name>
<evidence type="ECO:0000256" key="1">
    <source>
        <dbReference type="SAM" id="MobiDB-lite"/>
    </source>
</evidence>
<keyword evidence="2" id="KW-1185">Reference proteome</keyword>
<dbReference type="WBParaSite" id="scaffold35888_cov232.g22833">
    <property type="protein sequence ID" value="scaffold35888_cov232.g22833"/>
    <property type="gene ID" value="scaffold35888_cov232.g22833"/>
</dbReference>
<reference evidence="3" key="1">
    <citation type="submission" date="2022-11" db="UniProtKB">
        <authorList>
            <consortium name="WormBaseParasite"/>
        </authorList>
    </citation>
    <scope>IDENTIFICATION</scope>
</reference>
<evidence type="ECO:0000313" key="2">
    <source>
        <dbReference type="Proteomes" id="UP000887561"/>
    </source>
</evidence>
<feature type="region of interest" description="Disordered" evidence="1">
    <location>
        <begin position="1"/>
        <end position="20"/>
    </location>
</feature>
<proteinExistence type="predicted"/>
<organism evidence="2 3">
    <name type="scientific">Meloidogyne javanica</name>
    <name type="common">Root-knot nematode worm</name>
    <dbReference type="NCBI Taxonomy" id="6303"/>
    <lineage>
        <taxon>Eukaryota</taxon>
        <taxon>Metazoa</taxon>
        <taxon>Ecdysozoa</taxon>
        <taxon>Nematoda</taxon>
        <taxon>Chromadorea</taxon>
        <taxon>Rhabditida</taxon>
        <taxon>Tylenchina</taxon>
        <taxon>Tylenchomorpha</taxon>
        <taxon>Tylenchoidea</taxon>
        <taxon>Meloidogynidae</taxon>
        <taxon>Meloidogyninae</taxon>
        <taxon>Meloidogyne</taxon>
        <taxon>Meloidogyne incognita group</taxon>
    </lineage>
</organism>
<evidence type="ECO:0000313" key="3">
    <source>
        <dbReference type="WBParaSite" id="scaffold35888_cov232.g22833"/>
    </source>
</evidence>